<evidence type="ECO:0000256" key="2">
    <source>
        <dbReference type="ARBA" id="ARBA00022473"/>
    </source>
</evidence>
<accession>A0ABD0YDC8</accession>
<dbReference type="InterPro" id="IPR051095">
    <property type="entry name" value="Dros_DevTransReg"/>
</dbReference>
<sequence length="213" mass="24418">MEEDDFYLKWEKHHNAFVSVFDSLYKHNILVDCTLAAEDKFVKAHRIVLMACSPYLEELLSHHCDNYPIVYLDIKFSVLQALVDFCYRGEVKLPQNELSAFIKAANTLRIKGLCNTELNDDGNSNGKKRRESRSNTPAPKRHRNNHKIENESEVSESAKVPNVTLVEGCANSNSSVESVNGEGNYTKKQEKVHEEPPEGKIFLLNFYVYFIVF</sequence>
<keyword evidence="5" id="KW-0805">Transcription regulation</keyword>
<evidence type="ECO:0000256" key="8">
    <source>
        <dbReference type="ARBA" id="ARBA00037382"/>
    </source>
</evidence>
<dbReference type="GO" id="GO:0045476">
    <property type="term" value="P:nurse cell apoptotic process"/>
    <property type="evidence" value="ECO:0007669"/>
    <property type="project" value="UniProtKB-ARBA"/>
</dbReference>
<dbReference type="GO" id="GO:0007464">
    <property type="term" value="P:R3/R4 cell fate commitment"/>
    <property type="evidence" value="ECO:0007669"/>
    <property type="project" value="UniProtKB-ARBA"/>
</dbReference>
<dbReference type="PANTHER" id="PTHR23110">
    <property type="entry name" value="BTB DOMAIN TRANSCRIPTION FACTOR"/>
    <property type="match status" value="1"/>
</dbReference>
<name>A0ABD0YDC8_9HEMI</name>
<evidence type="ECO:0000256" key="4">
    <source>
        <dbReference type="ARBA" id="ARBA00022902"/>
    </source>
</evidence>
<feature type="domain" description="BTB" evidence="10">
    <location>
        <begin position="31"/>
        <end position="95"/>
    </location>
</feature>
<protein>
    <recommendedName>
        <fullName evidence="10">BTB domain-containing protein</fullName>
    </recommendedName>
</protein>
<dbReference type="InterPro" id="IPR000210">
    <property type="entry name" value="BTB/POZ_dom"/>
</dbReference>
<dbReference type="Gene3D" id="3.30.710.10">
    <property type="entry name" value="Potassium Channel Kv1.1, Chain A"/>
    <property type="match status" value="1"/>
</dbReference>
<keyword evidence="6" id="KW-0804">Transcription</keyword>
<dbReference type="Pfam" id="PF00651">
    <property type="entry name" value="BTB"/>
    <property type="match status" value="1"/>
</dbReference>
<dbReference type="GO" id="GO:0048813">
    <property type="term" value="P:dendrite morphogenesis"/>
    <property type="evidence" value="ECO:0007669"/>
    <property type="project" value="UniProtKB-ARBA"/>
</dbReference>
<proteinExistence type="predicted"/>
<evidence type="ECO:0000256" key="6">
    <source>
        <dbReference type="ARBA" id="ARBA00023163"/>
    </source>
</evidence>
<dbReference type="GO" id="GO:0035167">
    <property type="term" value="P:larval lymph gland hemopoiesis"/>
    <property type="evidence" value="ECO:0007669"/>
    <property type="project" value="UniProtKB-ARBA"/>
</dbReference>
<dbReference type="GO" id="GO:0045467">
    <property type="term" value="P:R7 cell development"/>
    <property type="evidence" value="ECO:0007669"/>
    <property type="project" value="UniProtKB-ARBA"/>
</dbReference>
<evidence type="ECO:0000256" key="3">
    <source>
        <dbReference type="ARBA" id="ARBA00022782"/>
    </source>
</evidence>
<evidence type="ECO:0000256" key="5">
    <source>
        <dbReference type="ARBA" id="ARBA00023015"/>
    </source>
</evidence>
<dbReference type="GO" id="GO:0007526">
    <property type="term" value="P:larval somatic muscle development"/>
    <property type="evidence" value="ECO:0007669"/>
    <property type="project" value="UniProtKB-ARBA"/>
</dbReference>
<dbReference type="SMART" id="SM00225">
    <property type="entry name" value="BTB"/>
    <property type="match status" value="1"/>
</dbReference>
<evidence type="ECO:0000313" key="12">
    <source>
        <dbReference type="Proteomes" id="UP001558652"/>
    </source>
</evidence>
<comment type="subcellular location">
    <subcellularLocation>
        <location evidence="1">Nucleus</location>
    </subcellularLocation>
</comment>
<dbReference type="InterPro" id="IPR011333">
    <property type="entry name" value="SKP1/BTB/POZ_sf"/>
</dbReference>
<keyword evidence="2" id="KW-0217">Developmental protein</keyword>
<comment type="caution">
    <text evidence="11">The sequence shown here is derived from an EMBL/GenBank/DDBJ whole genome shotgun (WGS) entry which is preliminary data.</text>
</comment>
<feature type="region of interest" description="Disordered" evidence="9">
    <location>
        <begin position="173"/>
        <end position="192"/>
    </location>
</feature>
<comment type="function">
    <text evidence="8">Putative transcription factor required for axon growth and guidance in the central and peripheral nervous systems. Repels CNS axons away from the midline by promoting the expression of the midline repellent sli and its receptor robo.</text>
</comment>
<evidence type="ECO:0000259" key="10">
    <source>
        <dbReference type="PROSITE" id="PS50097"/>
    </source>
</evidence>
<gene>
    <name evidence="11" type="ORF">AAG570_013845</name>
</gene>
<keyword evidence="3" id="KW-0221">Differentiation</keyword>
<evidence type="ECO:0000256" key="1">
    <source>
        <dbReference type="ARBA" id="ARBA00004123"/>
    </source>
</evidence>
<feature type="region of interest" description="Disordered" evidence="9">
    <location>
        <begin position="119"/>
        <end position="157"/>
    </location>
</feature>
<evidence type="ECO:0000256" key="7">
    <source>
        <dbReference type="ARBA" id="ARBA00023242"/>
    </source>
</evidence>
<dbReference type="PANTHER" id="PTHR23110:SF111">
    <property type="entry name" value="LONGITUDINALS LACKING PROTEIN, ISOFORMS F_I_K_T"/>
    <property type="match status" value="1"/>
</dbReference>
<keyword evidence="7" id="KW-0539">Nucleus</keyword>
<dbReference type="GO" id="GO:0005634">
    <property type="term" value="C:nucleus"/>
    <property type="evidence" value="ECO:0007669"/>
    <property type="project" value="UniProtKB-SubCell"/>
</dbReference>
<dbReference type="GO" id="GO:0006355">
    <property type="term" value="P:regulation of DNA-templated transcription"/>
    <property type="evidence" value="ECO:0007669"/>
    <property type="project" value="UniProtKB-ARBA"/>
</dbReference>
<dbReference type="EMBL" id="JBFDAA010000009">
    <property type="protein sequence ID" value="KAL1129316.1"/>
    <property type="molecule type" value="Genomic_DNA"/>
</dbReference>
<dbReference type="CDD" id="cd18315">
    <property type="entry name" value="BTB_POZ_BAB-like"/>
    <property type="match status" value="1"/>
</dbReference>
<keyword evidence="4" id="KW-0524">Neurogenesis</keyword>
<organism evidence="11 12">
    <name type="scientific">Ranatra chinensis</name>
    <dbReference type="NCBI Taxonomy" id="642074"/>
    <lineage>
        <taxon>Eukaryota</taxon>
        <taxon>Metazoa</taxon>
        <taxon>Ecdysozoa</taxon>
        <taxon>Arthropoda</taxon>
        <taxon>Hexapoda</taxon>
        <taxon>Insecta</taxon>
        <taxon>Pterygota</taxon>
        <taxon>Neoptera</taxon>
        <taxon>Paraneoptera</taxon>
        <taxon>Hemiptera</taxon>
        <taxon>Heteroptera</taxon>
        <taxon>Panheteroptera</taxon>
        <taxon>Nepomorpha</taxon>
        <taxon>Nepidae</taxon>
        <taxon>Ranatrinae</taxon>
        <taxon>Ranatra</taxon>
    </lineage>
</organism>
<dbReference type="GO" id="GO:0008406">
    <property type="term" value="P:gonad development"/>
    <property type="evidence" value="ECO:0007669"/>
    <property type="project" value="UniProtKB-ARBA"/>
</dbReference>
<reference evidence="11 12" key="1">
    <citation type="submission" date="2024-07" db="EMBL/GenBank/DDBJ databases">
        <title>Chromosome-level genome assembly of the water stick insect Ranatra chinensis (Heteroptera: Nepidae).</title>
        <authorList>
            <person name="Liu X."/>
        </authorList>
    </citation>
    <scope>NUCLEOTIDE SEQUENCE [LARGE SCALE GENOMIC DNA]</scope>
    <source>
        <strain evidence="11">Cailab_2021Rc</strain>
        <tissue evidence="11">Muscle</tissue>
    </source>
</reference>
<keyword evidence="12" id="KW-1185">Reference proteome</keyword>
<evidence type="ECO:0000256" key="9">
    <source>
        <dbReference type="SAM" id="MobiDB-lite"/>
    </source>
</evidence>
<feature type="compositionally biased region" description="Low complexity" evidence="9">
    <location>
        <begin position="173"/>
        <end position="184"/>
    </location>
</feature>
<evidence type="ECO:0000313" key="11">
    <source>
        <dbReference type="EMBL" id="KAL1129316.1"/>
    </source>
</evidence>
<dbReference type="AlphaFoldDB" id="A0ABD0YDC8"/>
<dbReference type="Proteomes" id="UP001558652">
    <property type="component" value="Unassembled WGS sequence"/>
</dbReference>
<dbReference type="SUPFAM" id="SSF54695">
    <property type="entry name" value="POZ domain"/>
    <property type="match status" value="1"/>
</dbReference>
<dbReference type="GO" id="GO:0016199">
    <property type="term" value="P:axon midline choice point recognition"/>
    <property type="evidence" value="ECO:0007669"/>
    <property type="project" value="UniProtKB-ARBA"/>
</dbReference>
<dbReference type="PROSITE" id="PS50097">
    <property type="entry name" value="BTB"/>
    <property type="match status" value="1"/>
</dbReference>